<name>A0A0R2KRJ7_LACAM</name>
<comment type="subcellular location">
    <subcellularLocation>
        <location evidence="1">Cell membrane</location>
        <topology evidence="1">Peripheral membrane protein</topology>
    </subcellularLocation>
</comment>
<keyword evidence="5" id="KW-0547">Nucleotide-binding</keyword>
<evidence type="ECO:0000256" key="2">
    <source>
        <dbReference type="ARBA" id="ARBA00005417"/>
    </source>
</evidence>
<dbReference type="GO" id="GO:0016887">
    <property type="term" value="F:ATP hydrolysis activity"/>
    <property type="evidence" value="ECO:0007669"/>
    <property type="project" value="InterPro"/>
</dbReference>
<dbReference type="SMART" id="SM00382">
    <property type="entry name" value="AAA"/>
    <property type="match status" value="2"/>
</dbReference>
<dbReference type="RefSeq" id="WP_082621164.1">
    <property type="nucleotide sequence ID" value="NZ_JQBQ01000017.1"/>
</dbReference>
<dbReference type="Proteomes" id="UP000051529">
    <property type="component" value="Unassembled WGS sequence"/>
</dbReference>
<organism evidence="10 11">
    <name type="scientific">Lactobacillus amylovorus subsp. animalium DSM 16698</name>
    <dbReference type="NCBI Taxonomy" id="695563"/>
    <lineage>
        <taxon>Bacteria</taxon>
        <taxon>Bacillati</taxon>
        <taxon>Bacillota</taxon>
        <taxon>Bacilli</taxon>
        <taxon>Lactobacillales</taxon>
        <taxon>Lactobacillaceae</taxon>
        <taxon>Lactobacillus</taxon>
        <taxon>Lactobacillus amylovorus subsp. animalium</taxon>
    </lineage>
</organism>
<keyword evidence="3" id="KW-0813">Transport</keyword>
<feature type="domain" description="ABC transporter" evidence="9">
    <location>
        <begin position="222"/>
        <end position="449"/>
    </location>
</feature>
<reference evidence="10 11" key="1">
    <citation type="journal article" date="2015" name="Genome Announc.">
        <title>Expanding the biotechnology potential of lactobacilli through comparative genomics of 213 strains and associated genera.</title>
        <authorList>
            <person name="Sun Z."/>
            <person name="Harris H.M."/>
            <person name="McCann A."/>
            <person name="Guo C."/>
            <person name="Argimon S."/>
            <person name="Zhang W."/>
            <person name="Yang X."/>
            <person name="Jeffery I.B."/>
            <person name="Cooney J.C."/>
            <person name="Kagawa T.F."/>
            <person name="Liu W."/>
            <person name="Song Y."/>
            <person name="Salvetti E."/>
            <person name="Wrobel A."/>
            <person name="Rasinkangas P."/>
            <person name="Parkhill J."/>
            <person name="Rea M.C."/>
            <person name="O'Sullivan O."/>
            <person name="Ritari J."/>
            <person name="Douillard F.P."/>
            <person name="Paul Ross R."/>
            <person name="Yang R."/>
            <person name="Briner A.E."/>
            <person name="Felis G.E."/>
            <person name="de Vos W.M."/>
            <person name="Barrangou R."/>
            <person name="Klaenhammer T.R."/>
            <person name="Caufield P.W."/>
            <person name="Cui Y."/>
            <person name="Zhang H."/>
            <person name="O'Toole P.W."/>
        </authorList>
    </citation>
    <scope>NUCLEOTIDE SEQUENCE [LARGE SCALE GENOMIC DNA]</scope>
    <source>
        <strain evidence="10 11">DSM 16698</strain>
    </source>
</reference>
<dbReference type="PROSITE" id="PS50893">
    <property type="entry name" value="ABC_TRANSPORTER_2"/>
    <property type="match status" value="2"/>
</dbReference>
<keyword evidence="8" id="KW-0472">Membrane</keyword>
<dbReference type="GO" id="GO:0005524">
    <property type="term" value="F:ATP binding"/>
    <property type="evidence" value="ECO:0007669"/>
    <property type="project" value="UniProtKB-KW"/>
</dbReference>
<dbReference type="GO" id="GO:0043190">
    <property type="term" value="C:ATP-binding cassette (ABC) transporter complex"/>
    <property type="evidence" value="ECO:0007669"/>
    <property type="project" value="TreeGrafter"/>
</dbReference>
<keyword evidence="4" id="KW-1003">Cell membrane</keyword>
<dbReference type="InterPro" id="IPR017871">
    <property type="entry name" value="ABC_transporter-like_CS"/>
</dbReference>
<dbReference type="InterPro" id="IPR003593">
    <property type="entry name" value="AAA+_ATPase"/>
</dbReference>
<dbReference type="GO" id="GO:0042626">
    <property type="term" value="F:ATPase-coupled transmembrane transporter activity"/>
    <property type="evidence" value="ECO:0007669"/>
    <property type="project" value="TreeGrafter"/>
</dbReference>
<dbReference type="PANTHER" id="PTHR43553">
    <property type="entry name" value="HEAVY METAL TRANSPORTER"/>
    <property type="match status" value="1"/>
</dbReference>
<dbReference type="PANTHER" id="PTHR43553:SF27">
    <property type="entry name" value="ENERGY-COUPLING FACTOR TRANSPORTER ATP-BINDING PROTEIN ECFA2"/>
    <property type="match status" value="1"/>
</dbReference>
<evidence type="ECO:0000256" key="6">
    <source>
        <dbReference type="ARBA" id="ARBA00022840"/>
    </source>
</evidence>
<proteinExistence type="inferred from homology"/>
<keyword evidence="6" id="KW-0067">ATP-binding</keyword>
<evidence type="ECO:0000256" key="4">
    <source>
        <dbReference type="ARBA" id="ARBA00022475"/>
    </source>
</evidence>
<dbReference type="AlphaFoldDB" id="A0A0R2KRJ7"/>
<gene>
    <name evidence="10" type="ORF">IV44_GL000443</name>
</gene>
<dbReference type="Pfam" id="PF00005">
    <property type="entry name" value="ABC_tran"/>
    <property type="match status" value="2"/>
</dbReference>
<evidence type="ECO:0000256" key="1">
    <source>
        <dbReference type="ARBA" id="ARBA00004202"/>
    </source>
</evidence>
<comment type="similarity">
    <text evidence="2">Belongs to the ABC transporter superfamily.</text>
</comment>
<keyword evidence="7" id="KW-1278">Translocase</keyword>
<evidence type="ECO:0000256" key="7">
    <source>
        <dbReference type="ARBA" id="ARBA00022967"/>
    </source>
</evidence>
<dbReference type="InterPro" id="IPR003439">
    <property type="entry name" value="ABC_transporter-like_ATP-bd"/>
</dbReference>
<dbReference type="InterPro" id="IPR027417">
    <property type="entry name" value="P-loop_NTPase"/>
</dbReference>
<comment type="caution">
    <text evidence="10">The sequence shown here is derived from an EMBL/GenBank/DDBJ whole genome shotgun (WGS) entry which is preliminary data.</text>
</comment>
<dbReference type="PROSITE" id="PS00211">
    <property type="entry name" value="ABC_TRANSPORTER_1"/>
    <property type="match status" value="2"/>
</dbReference>
<evidence type="ECO:0000256" key="3">
    <source>
        <dbReference type="ARBA" id="ARBA00022448"/>
    </source>
</evidence>
<protein>
    <recommendedName>
        <fullName evidence="9">ABC transporter domain-containing protein</fullName>
    </recommendedName>
</protein>
<evidence type="ECO:0000313" key="10">
    <source>
        <dbReference type="EMBL" id="KRN92080.1"/>
    </source>
</evidence>
<sequence length="449" mass="51085">MIVTLDNITFSYEKEPIIQNLSLKIPAGFSLLMGPTGCGKSTLLKIIAGLYPKYAGKLTGTVELNGQKTAMMFQNAAEQFTMATPREEIVFTLENLQVEQKDYEKRLAKAVEFTQISDLLDQKINTMSGGQQQRVALAVLLAMNVDVLLLDEPFASCDPDARSFLISKLALLAKNGKTIILSDHVLDDYEQVCDHLFEFKDKTVQELSADEKEKIFIQNKQMHTHKYSFSLPTGQPIFTLKNVQITQNKLLLKQADLNLYSKSTLITGPNGVGKTSLFKAMTKMIPYSGSFTYHDHEIAKLHQRKYLAQVAQVFQKATDQFLTVTVKDELKLSKKDRNSFFTDQKIEEWLDKLGLANHLDQVVYTLSGGQQKKLQILLLLMTKHDVLLIDEPFSGLDHKSVKLVLNLMRESQERLQQMFLIISHQIDELADFCSYRLVFDQQQLKYVEK</sequence>
<dbReference type="InterPro" id="IPR050095">
    <property type="entry name" value="ECF_ABC_transporter_ATP-bd"/>
</dbReference>
<evidence type="ECO:0000256" key="8">
    <source>
        <dbReference type="ARBA" id="ARBA00023136"/>
    </source>
</evidence>
<accession>A0A0R2KRJ7</accession>
<dbReference type="SUPFAM" id="SSF52540">
    <property type="entry name" value="P-loop containing nucleoside triphosphate hydrolases"/>
    <property type="match status" value="2"/>
</dbReference>
<feature type="domain" description="ABC transporter" evidence="9">
    <location>
        <begin position="3"/>
        <end position="226"/>
    </location>
</feature>
<evidence type="ECO:0000256" key="5">
    <source>
        <dbReference type="ARBA" id="ARBA00022741"/>
    </source>
</evidence>
<dbReference type="PATRIC" id="fig|695563.3.peg.493"/>
<evidence type="ECO:0000313" key="11">
    <source>
        <dbReference type="Proteomes" id="UP000051529"/>
    </source>
</evidence>
<evidence type="ECO:0000259" key="9">
    <source>
        <dbReference type="PROSITE" id="PS50893"/>
    </source>
</evidence>
<dbReference type="EMBL" id="JQBQ01000017">
    <property type="protein sequence ID" value="KRN92080.1"/>
    <property type="molecule type" value="Genomic_DNA"/>
</dbReference>
<dbReference type="Gene3D" id="3.40.50.300">
    <property type="entry name" value="P-loop containing nucleotide triphosphate hydrolases"/>
    <property type="match status" value="2"/>
</dbReference>
<dbReference type="InterPro" id="IPR015856">
    <property type="entry name" value="ABC_transpr_CbiO/EcfA_su"/>
</dbReference>
<dbReference type="CDD" id="cd03225">
    <property type="entry name" value="ABC_cobalt_CbiO_domain1"/>
    <property type="match status" value="1"/>
</dbReference>